<evidence type="ECO:0000256" key="14">
    <source>
        <dbReference type="SAM" id="MobiDB-lite"/>
    </source>
</evidence>
<dbReference type="PROSITE" id="PS50042">
    <property type="entry name" value="CNMP_BINDING_3"/>
    <property type="match status" value="1"/>
</dbReference>
<feature type="domain" description="Cyclic nucleotide-binding" evidence="15">
    <location>
        <begin position="45"/>
        <end position="159"/>
    </location>
</feature>
<dbReference type="GO" id="GO:0006418">
    <property type="term" value="P:tRNA aminoacylation for protein translation"/>
    <property type="evidence" value="ECO:0007669"/>
    <property type="project" value="InterPro"/>
</dbReference>
<keyword evidence="17" id="KW-1185">Reference proteome</keyword>
<dbReference type="SMART" id="SM00100">
    <property type="entry name" value="cNMP"/>
    <property type="match status" value="1"/>
</dbReference>
<evidence type="ECO:0000256" key="5">
    <source>
        <dbReference type="ARBA" id="ARBA00022692"/>
    </source>
</evidence>
<dbReference type="Pfam" id="PF00027">
    <property type="entry name" value="cNMP_binding"/>
    <property type="match status" value="1"/>
</dbReference>
<dbReference type="GO" id="GO:0004812">
    <property type="term" value="F:aminoacyl-tRNA ligase activity"/>
    <property type="evidence" value="ECO:0007669"/>
    <property type="project" value="InterPro"/>
</dbReference>
<dbReference type="InterPro" id="IPR045319">
    <property type="entry name" value="KAT/AKT"/>
</dbReference>
<dbReference type="PANTHER" id="PTHR45743:SF27">
    <property type="entry name" value="POTASSIUM CHANNEL KAT3"/>
    <property type="match status" value="1"/>
</dbReference>
<dbReference type="InterPro" id="IPR018490">
    <property type="entry name" value="cNMP-bd_dom_sf"/>
</dbReference>
<comment type="function">
    <text evidence="13">Potassium channel.</text>
</comment>
<evidence type="ECO:0000256" key="8">
    <source>
        <dbReference type="ARBA" id="ARBA00022958"/>
    </source>
</evidence>
<dbReference type="SUPFAM" id="SSF52540">
    <property type="entry name" value="P-loop containing nucleoside triphosphate hydrolases"/>
    <property type="match status" value="1"/>
</dbReference>
<evidence type="ECO:0000256" key="11">
    <source>
        <dbReference type="ARBA" id="ARBA00023136"/>
    </source>
</evidence>
<keyword evidence="12 13" id="KW-0407">Ion channel</keyword>
<dbReference type="Gene3D" id="3.30.930.10">
    <property type="entry name" value="Bira Bifunctional Protein, Domain 2"/>
    <property type="match status" value="1"/>
</dbReference>
<dbReference type="InterPro" id="IPR045864">
    <property type="entry name" value="aa-tRNA-synth_II/BPL/LPL"/>
</dbReference>
<keyword evidence="11" id="KW-0472">Membrane</keyword>
<dbReference type="GO" id="GO:0005249">
    <property type="term" value="F:voltage-gated potassium channel activity"/>
    <property type="evidence" value="ECO:0007669"/>
    <property type="project" value="UniProtKB-UniRule"/>
</dbReference>
<evidence type="ECO:0000256" key="10">
    <source>
        <dbReference type="ARBA" id="ARBA00023065"/>
    </source>
</evidence>
<dbReference type="InterPro" id="IPR014710">
    <property type="entry name" value="RmlC-like_jellyroll"/>
</dbReference>
<dbReference type="CDD" id="cd00038">
    <property type="entry name" value="CAP_ED"/>
    <property type="match status" value="1"/>
</dbReference>
<evidence type="ECO:0000259" key="15">
    <source>
        <dbReference type="PROSITE" id="PS50042"/>
    </source>
</evidence>
<dbReference type="Pfam" id="PF00071">
    <property type="entry name" value="Ras"/>
    <property type="match status" value="1"/>
</dbReference>
<keyword evidence="7 13" id="KW-0851">Voltage-gated channel</keyword>
<proteinExistence type="inferred from homology"/>
<comment type="domain">
    <text evidence="13">The segment S4 is probably the voltage-sensor and is characterized by a series of positively charged amino acids. The pore-forming region H5 is enclosed by the transmembrane segments S5 and S6 in the Shaker-type (1P/6TM) and contains the GYGD signature motif which seems to be involved in potassium selectivity.</text>
</comment>
<comment type="similarity">
    <text evidence="2 13">Belongs to the potassium channel family. Plant (TC 1.A.1.4) subfamily.</text>
</comment>
<feature type="region of interest" description="Disordered" evidence="14">
    <location>
        <begin position="193"/>
        <end position="219"/>
    </location>
</feature>
<dbReference type="SUPFAM" id="SSF55681">
    <property type="entry name" value="Class II aaRS and biotin synthetases"/>
    <property type="match status" value="1"/>
</dbReference>
<keyword evidence="4 13" id="KW-0633">Potassium transport</keyword>
<dbReference type="PROSITE" id="PS51419">
    <property type="entry name" value="RAB"/>
    <property type="match status" value="1"/>
</dbReference>
<name>A0AAV6LEL7_9ERIC</name>
<evidence type="ECO:0000256" key="2">
    <source>
        <dbReference type="ARBA" id="ARBA00007929"/>
    </source>
</evidence>
<dbReference type="SUPFAM" id="SSF51206">
    <property type="entry name" value="cAMP-binding domain-like"/>
    <property type="match status" value="1"/>
</dbReference>
<comment type="subcellular location">
    <subcellularLocation>
        <location evidence="1 13">Membrane</location>
        <topology evidence="1 13">Multi-pass membrane protein</topology>
    </subcellularLocation>
</comment>
<dbReference type="Gene3D" id="3.40.50.300">
    <property type="entry name" value="P-loop containing nucleotide triphosphate hydrolases"/>
    <property type="match status" value="1"/>
</dbReference>
<dbReference type="EMBL" id="JACTNZ010000002">
    <property type="protein sequence ID" value="KAG5562646.1"/>
    <property type="molecule type" value="Genomic_DNA"/>
</dbReference>
<dbReference type="InterPro" id="IPR001806">
    <property type="entry name" value="Small_GTPase"/>
</dbReference>
<comment type="caution">
    <text evidence="16">The sequence shown here is derived from an EMBL/GenBank/DDBJ whole genome shotgun (WGS) entry which is preliminary data.</text>
</comment>
<keyword evidence="3 13" id="KW-0813">Transport</keyword>
<dbReference type="FunFam" id="2.60.120.10:FF:000074">
    <property type="entry name" value="Potassium channel KAT2"/>
    <property type="match status" value="1"/>
</dbReference>
<dbReference type="SMART" id="SM00175">
    <property type="entry name" value="RAB"/>
    <property type="match status" value="1"/>
</dbReference>
<evidence type="ECO:0000256" key="4">
    <source>
        <dbReference type="ARBA" id="ARBA00022538"/>
    </source>
</evidence>
<keyword evidence="8 13" id="KW-0630">Potassium</keyword>
<dbReference type="PANTHER" id="PTHR45743">
    <property type="entry name" value="POTASSIUM CHANNEL AKT1"/>
    <property type="match status" value="1"/>
</dbReference>
<gene>
    <name evidence="16" type="ORF">RHGRI_005390</name>
</gene>
<evidence type="ECO:0000313" key="16">
    <source>
        <dbReference type="EMBL" id="KAG5562646.1"/>
    </source>
</evidence>
<comment type="subunit">
    <text evidence="13">The potassium channel is composed of a homo- or heterotetrameric complex of pore-forming subunits.</text>
</comment>
<dbReference type="PRINTS" id="PR00449">
    <property type="entry name" value="RASTRNSFRMNG"/>
</dbReference>
<dbReference type="Proteomes" id="UP000823749">
    <property type="component" value="Chromosome 2"/>
</dbReference>
<dbReference type="AlphaFoldDB" id="A0AAV6LEL7"/>
<evidence type="ECO:0000256" key="6">
    <source>
        <dbReference type="ARBA" id="ARBA00022826"/>
    </source>
</evidence>
<feature type="compositionally biased region" description="Polar residues" evidence="14">
    <location>
        <begin position="271"/>
        <end position="284"/>
    </location>
</feature>
<feature type="compositionally biased region" description="Polar residues" evidence="14">
    <location>
        <begin position="198"/>
        <end position="216"/>
    </location>
</feature>
<organism evidence="16 17">
    <name type="scientific">Rhododendron griersonianum</name>
    <dbReference type="NCBI Taxonomy" id="479676"/>
    <lineage>
        <taxon>Eukaryota</taxon>
        <taxon>Viridiplantae</taxon>
        <taxon>Streptophyta</taxon>
        <taxon>Embryophyta</taxon>
        <taxon>Tracheophyta</taxon>
        <taxon>Spermatophyta</taxon>
        <taxon>Magnoliopsida</taxon>
        <taxon>eudicotyledons</taxon>
        <taxon>Gunneridae</taxon>
        <taxon>Pentapetalae</taxon>
        <taxon>asterids</taxon>
        <taxon>Ericales</taxon>
        <taxon>Ericaceae</taxon>
        <taxon>Ericoideae</taxon>
        <taxon>Rhodoreae</taxon>
        <taxon>Rhododendron</taxon>
    </lineage>
</organism>
<evidence type="ECO:0000256" key="12">
    <source>
        <dbReference type="ARBA" id="ARBA00023303"/>
    </source>
</evidence>
<protein>
    <recommendedName>
        <fullName evidence="13">Potassium channel</fullName>
    </recommendedName>
</protein>
<keyword evidence="10 13" id="KW-0406">Ion transport</keyword>
<keyword evidence="5" id="KW-0812">Transmembrane</keyword>
<dbReference type="GO" id="GO:0005524">
    <property type="term" value="F:ATP binding"/>
    <property type="evidence" value="ECO:0007669"/>
    <property type="project" value="InterPro"/>
</dbReference>
<evidence type="ECO:0000256" key="3">
    <source>
        <dbReference type="ARBA" id="ARBA00022448"/>
    </source>
</evidence>
<dbReference type="InterPro" id="IPR000595">
    <property type="entry name" value="cNMP-bd_dom"/>
</dbReference>
<evidence type="ECO:0000256" key="9">
    <source>
        <dbReference type="ARBA" id="ARBA00022989"/>
    </source>
</evidence>
<keyword evidence="9" id="KW-1133">Transmembrane helix</keyword>
<sequence length="645" mass="72996">MLAHMQLKFKTAELQQEEVLQDLPKAIRSSIAQHLFHETVETTYLFKGVSDDLITQLVSEMKAEFFPPKVDIILQNEIPTDFYILDVLIYKNGTEQFLSKLGAAEMAGEIGVILNIPQPFTVRTKRLSQVIRISHQHFKQMAQQHNADGKKIIANFIQYLKGLKKEMLEEIPFVTELLDDFNTENIAPIEGAQYHEAPNNSGEENIEGTSPTSAPSSDILPVRVIIHGHRPDDKTNDGGKMGKLIHLPDSVEGLLSSAGRRTRPDFDPASASDSNADTQDSPPQRSYSRRCSDSEDSDDGRRRKRSSSKKITDDGVAEYLAKKAQKKVPLISHVGQQSTGGRVVGRRSLKRYFYKKSRQQYKSTIGADFVTKEPKIDGKPVTLQIWDMAGQESFQSLGASFYRGANRCILVYDVNILKSFETLQNWHDEFLKQMFGQFLLSKGFVGIHTPKLITGSSEGGSVVFRLDYKGQPACLAQSPQLHKQMAICGDFGCVFEIGPVFRAEDSFTHRHLCASLQVLMLRWRSRSTILSFFMQVMDIVDRLFVELFDSLNERCQKELEAIGKQYPFEPLKYLRKTLQLSFQEGVPLLMMMHMVSKANKEVVDLEADVERDQRTVYVSGIPLRASREEVNIFFLSVCKVRGTYV</sequence>
<evidence type="ECO:0000256" key="13">
    <source>
        <dbReference type="RuleBase" id="RU369015"/>
    </source>
</evidence>
<evidence type="ECO:0000256" key="7">
    <source>
        <dbReference type="ARBA" id="ARBA00022882"/>
    </source>
</evidence>
<dbReference type="GO" id="GO:0034702">
    <property type="term" value="C:monoatomic ion channel complex"/>
    <property type="evidence" value="ECO:0007669"/>
    <property type="project" value="UniProtKB-KW"/>
</dbReference>
<reference evidence="16" key="1">
    <citation type="submission" date="2020-08" db="EMBL/GenBank/DDBJ databases">
        <title>Plant Genome Project.</title>
        <authorList>
            <person name="Zhang R.-G."/>
        </authorList>
    </citation>
    <scope>NUCLEOTIDE SEQUENCE</scope>
    <source>
        <strain evidence="16">WSP0</strain>
        <tissue evidence="16">Leaf</tissue>
    </source>
</reference>
<dbReference type="GO" id="GO:0005525">
    <property type="term" value="F:GTP binding"/>
    <property type="evidence" value="ECO:0007669"/>
    <property type="project" value="InterPro"/>
</dbReference>
<accession>A0AAV6LEL7</accession>
<dbReference type="GO" id="GO:0003924">
    <property type="term" value="F:GTPase activity"/>
    <property type="evidence" value="ECO:0007669"/>
    <property type="project" value="InterPro"/>
</dbReference>
<dbReference type="InterPro" id="IPR027417">
    <property type="entry name" value="P-loop_NTPase"/>
</dbReference>
<evidence type="ECO:0000256" key="1">
    <source>
        <dbReference type="ARBA" id="ARBA00004141"/>
    </source>
</evidence>
<feature type="region of interest" description="Disordered" evidence="14">
    <location>
        <begin position="257"/>
        <end position="311"/>
    </location>
</feature>
<keyword evidence="6 13" id="KW-0631">Potassium channel</keyword>
<evidence type="ECO:0000313" key="17">
    <source>
        <dbReference type="Proteomes" id="UP000823749"/>
    </source>
</evidence>
<dbReference type="Gene3D" id="2.60.120.10">
    <property type="entry name" value="Jelly Rolls"/>
    <property type="match status" value="1"/>
</dbReference>